<dbReference type="EMBL" id="JABCRI010000023">
    <property type="protein sequence ID" value="KAF8378688.1"/>
    <property type="molecule type" value="Genomic_DNA"/>
</dbReference>
<name>A0A835D355_TETSI</name>
<dbReference type="AlphaFoldDB" id="A0A835D355"/>
<keyword evidence="3" id="KW-1185">Reference proteome</keyword>
<dbReference type="OrthoDB" id="1714680at2759"/>
<organism evidence="2 3">
    <name type="scientific">Tetracentron sinense</name>
    <name type="common">Spur-leaf</name>
    <dbReference type="NCBI Taxonomy" id="13715"/>
    <lineage>
        <taxon>Eukaryota</taxon>
        <taxon>Viridiplantae</taxon>
        <taxon>Streptophyta</taxon>
        <taxon>Embryophyta</taxon>
        <taxon>Tracheophyta</taxon>
        <taxon>Spermatophyta</taxon>
        <taxon>Magnoliopsida</taxon>
        <taxon>Trochodendrales</taxon>
        <taxon>Trochodendraceae</taxon>
        <taxon>Tetracentron</taxon>
    </lineage>
</organism>
<evidence type="ECO:0000313" key="2">
    <source>
        <dbReference type="EMBL" id="KAF8378688.1"/>
    </source>
</evidence>
<evidence type="ECO:0000313" key="3">
    <source>
        <dbReference type="Proteomes" id="UP000655225"/>
    </source>
</evidence>
<gene>
    <name evidence="2" type="ORF">HHK36_030037</name>
</gene>
<comment type="caution">
    <text evidence="2">The sequence shown here is derived from an EMBL/GenBank/DDBJ whole genome shotgun (WGS) entry which is preliminary data.</text>
</comment>
<evidence type="ECO:0000256" key="1">
    <source>
        <dbReference type="SAM" id="Phobius"/>
    </source>
</evidence>
<accession>A0A835D355</accession>
<protein>
    <submittedName>
        <fullName evidence="2">Uncharacterized protein</fullName>
    </submittedName>
</protein>
<keyword evidence="1" id="KW-0472">Membrane</keyword>
<proteinExistence type="predicted"/>
<keyword evidence="1" id="KW-0812">Transmembrane</keyword>
<feature type="transmembrane region" description="Helical" evidence="1">
    <location>
        <begin position="113"/>
        <end position="135"/>
    </location>
</feature>
<dbReference type="Proteomes" id="UP000655225">
    <property type="component" value="Unassembled WGS sequence"/>
</dbReference>
<keyword evidence="1" id="KW-1133">Transmembrane helix</keyword>
<reference evidence="2 3" key="1">
    <citation type="submission" date="2020-04" db="EMBL/GenBank/DDBJ databases">
        <title>Plant Genome Project.</title>
        <authorList>
            <person name="Zhang R.-G."/>
        </authorList>
    </citation>
    <scope>NUCLEOTIDE SEQUENCE [LARGE SCALE GENOMIC DNA]</scope>
    <source>
        <strain evidence="2">YNK0</strain>
        <tissue evidence="2">Leaf</tissue>
    </source>
</reference>
<sequence length="183" mass="20953">MGHGEASGERALGSLEGWSSLQAEEERFERLPELQQVREERLGGSPEVLVASDKGDRQDRDVPNVRGNVLSQDSEFLYDYISLRGRELLLKKNRERGFMSAGFDLFVGALEQLGLYTASLLFSSFFTFFFSFFPLCMQKTEQGFKTGSMRLRSKRTCSGVECFDEFHINRLFHLFLFFRGALT</sequence>